<dbReference type="WBParaSite" id="GPLIN_000951000">
    <property type="protein sequence ID" value="GPLIN_000951000"/>
    <property type="gene ID" value="GPLIN_000951000"/>
</dbReference>
<keyword evidence="1" id="KW-1185">Reference proteome</keyword>
<reference evidence="1" key="1">
    <citation type="submission" date="2014-05" db="EMBL/GenBank/DDBJ databases">
        <title>The genome and life-stage specific transcriptomes of Globodera pallida elucidate key aspects of plant parasitism by a cyst nematode.</title>
        <authorList>
            <person name="Cotton J.A."/>
            <person name="Lilley C.J."/>
            <person name="Jones L.M."/>
            <person name="Kikuchi T."/>
            <person name="Reid A.J."/>
            <person name="Thorpe P."/>
            <person name="Tsai I.J."/>
            <person name="Beasley H."/>
            <person name="Blok V."/>
            <person name="Cock P.J.A."/>
            <person name="Van den Akker S.E."/>
            <person name="Holroyd N."/>
            <person name="Hunt M."/>
            <person name="Mantelin S."/>
            <person name="Naghra H."/>
            <person name="Pain A."/>
            <person name="Palomares-Rius J.E."/>
            <person name="Zarowiecki M."/>
            <person name="Berriman M."/>
            <person name="Jones J.T."/>
            <person name="Urwin P.E."/>
        </authorList>
    </citation>
    <scope>NUCLEOTIDE SEQUENCE [LARGE SCALE GENOMIC DNA]</scope>
    <source>
        <strain evidence="1">Lindley</strain>
    </source>
</reference>
<name>A0A183C9G2_GLOPA</name>
<dbReference type="Proteomes" id="UP000050741">
    <property type="component" value="Unassembled WGS sequence"/>
</dbReference>
<proteinExistence type="predicted"/>
<evidence type="ECO:0000313" key="2">
    <source>
        <dbReference type="WBParaSite" id="GPLIN_000951000"/>
    </source>
</evidence>
<dbReference type="AlphaFoldDB" id="A0A183C9G2"/>
<sequence length="67" mass="6685">MAIEQSQTYMLGYGGYGYGYPYGGWYGKRQAGFGPSAAGGAVGNGGTFGNAGGLNGYGGGAQPNTFE</sequence>
<protein>
    <submittedName>
        <fullName evidence="2">Glycine-rich cell wall structural protein</fullName>
    </submittedName>
</protein>
<accession>A0A183C9G2</accession>
<organism evidence="1 2">
    <name type="scientific">Globodera pallida</name>
    <name type="common">Potato cyst nematode worm</name>
    <name type="synonym">Heterodera pallida</name>
    <dbReference type="NCBI Taxonomy" id="36090"/>
    <lineage>
        <taxon>Eukaryota</taxon>
        <taxon>Metazoa</taxon>
        <taxon>Ecdysozoa</taxon>
        <taxon>Nematoda</taxon>
        <taxon>Chromadorea</taxon>
        <taxon>Rhabditida</taxon>
        <taxon>Tylenchina</taxon>
        <taxon>Tylenchomorpha</taxon>
        <taxon>Tylenchoidea</taxon>
        <taxon>Heteroderidae</taxon>
        <taxon>Heteroderinae</taxon>
        <taxon>Globodera</taxon>
    </lineage>
</organism>
<evidence type="ECO:0000313" key="1">
    <source>
        <dbReference type="Proteomes" id="UP000050741"/>
    </source>
</evidence>
<reference evidence="2" key="2">
    <citation type="submission" date="2016-06" db="UniProtKB">
        <authorList>
            <consortium name="WormBaseParasite"/>
        </authorList>
    </citation>
    <scope>IDENTIFICATION</scope>
</reference>